<dbReference type="NCBIfam" id="TIGR00434">
    <property type="entry name" value="cysH"/>
    <property type="match status" value="1"/>
</dbReference>
<dbReference type="STRING" id="765440.A0A0C3AR33"/>
<evidence type="ECO:0000256" key="3">
    <source>
        <dbReference type="ARBA" id="ARBA00024327"/>
    </source>
</evidence>
<dbReference type="FunCoup" id="A0A0C3AR33">
    <property type="interactions" value="149"/>
</dbReference>
<sequence>MATSTFSEPLELPLSEEILSAINTHLTPLSPEEILAWALKHLPGLYQTTAFGLTGLVAIDMLSKLTKSPPPLIFLDTLYHFPETYKLVDEVKEKYGINVNVYTPEGCADVKAFKAKFGEKLWERDEGLYDFAVKVEPAQRAYQELGVRSVITGRRASQGADRASLKPLEVDTTGLLKLNPLFAWTFADVHLYIKNNNVPHNELLNQGYKSVGDWHSTQKSKEGEGDSGERAGRWADREEKTECGLHEDYFKMKALAKQAKKDAAAATVSTAA</sequence>
<organism evidence="6 7">
    <name type="scientific">Piloderma croceum (strain F 1598)</name>
    <dbReference type="NCBI Taxonomy" id="765440"/>
    <lineage>
        <taxon>Eukaryota</taxon>
        <taxon>Fungi</taxon>
        <taxon>Dikarya</taxon>
        <taxon>Basidiomycota</taxon>
        <taxon>Agaricomycotina</taxon>
        <taxon>Agaricomycetes</taxon>
        <taxon>Agaricomycetidae</taxon>
        <taxon>Atheliales</taxon>
        <taxon>Atheliaceae</taxon>
        <taxon>Piloderma</taxon>
    </lineage>
</organism>
<dbReference type="GO" id="GO:0005737">
    <property type="term" value="C:cytoplasm"/>
    <property type="evidence" value="ECO:0007669"/>
    <property type="project" value="TreeGrafter"/>
</dbReference>
<keyword evidence="7" id="KW-1185">Reference proteome</keyword>
<comment type="similarity">
    <text evidence="1">Belongs to the PAPS reductase family. CysH subfamily.</text>
</comment>
<evidence type="ECO:0000259" key="5">
    <source>
        <dbReference type="Pfam" id="PF01507"/>
    </source>
</evidence>
<dbReference type="NCBIfam" id="NF002537">
    <property type="entry name" value="PRK02090.1"/>
    <property type="match status" value="1"/>
</dbReference>
<gene>
    <name evidence="6" type="ORF">PILCRDRAFT_826402</name>
</gene>
<dbReference type="PANTHER" id="PTHR46509">
    <property type="entry name" value="PHOSPHOADENOSINE PHOSPHOSULFATE REDUCTASE"/>
    <property type="match status" value="1"/>
</dbReference>
<dbReference type="PANTHER" id="PTHR46509:SF1">
    <property type="entry name" value="PHOSPHOADENOSINE PHOSPHOSULFATE REDUCTASE"/>
    <property type="match status" value="1"/>
</dbReference>
<evidence type="ECO:0000313" key="6">
    <source>
        <dbReference type="EMBL" id="KIM76398.1"/>
    </source>
</evidence>
<dbReference type="GO" id="GO:0019379">
    <property type="term" value="P:sulfate assimilation, phosphoadenylyl sulfate reduction by phosphoadenylyl-sulfate reductase (thioredoxin)"/>
    <property type="evidence" value="ECO:0007669"/>
    <property type="project" value="InterPro"/>
</dbReference>
<evidence type="ECO:0000313" key="7">
    <source>
        <dbReference type="Proteomes" id="UP000054166"/>
    </source>
</evidence>
<dbReference type="HAMAP" id="MF_00063">
    <property type="entry name" value="CysH"/>
    <property type="match status" value="1"/>
</dbReference>
<feature type="region of interest" description="Disordered" evidence="4">
    <location>
        <begin position="214"/>
        <end position="239"/>
    </location>
</feature>
<dbReference type="Proteomes" id="UP000054166">
    <property type="component" value="Unassembled WGS sequence"/>
</dbReference>
<accession>A0A0C3AR33</accession>
<dbReference type="EMBL" id="KN833035">
    <property type="protein sequence ID" value="KIM76398.1"/>
    <property type="molecule type" value="Genomic_DNA"/>
</dbReference>
<dbReference type="AlphaFoldDB" id="A0A0C3AR33"/>
<dbReference type="InterPro" id="IPR014729">
    <property type="entry name" value="Rossmann-like_a/b/a_fold"/>
</dbReference>
<dbReference type="PIRSF" id="PIRSF000857">
    <property type="entry name" value="PAPS_reductase"/>
    <property type="match status" value="1"/>
</dbReference>
<feature type="domain" description="Phosphoadenosine phosphosulphate reductase" evidence="5">
    <location>
        <begin position="46"/>
        <end position="219"/>
    </location>
</feature>
<proteinExistence type="inferred from homology"/>
<evidence type="ECO:0000256" key="4">
    <source>
        <dbReference type="SAM" id="MobiDB-lite"/>
    </source>
</evidence>
<comment type="pathway">
    <text evidence="3">Sulfur metabolism; hydrogen sulfide biosynthesis; sulfite from sulfate.</text>
</comment>
<dbReference type="Gene3D" id="3.40.50.620">
    <property type="entry name" value="HUPs"/>
    <property type="match status" value="1"/>
</dbReference>
<dbReference type="HOGENOM" id="CLU_044089_0_1_1"/>
<dbReference type="InParanoid" id="A0A0C3AR33"/>
<dbReference type="CDD" id="cd23945">
    <property type="entry name" value="PAPS_reductase"/>
    <property type="match status" value="1"/>
</dbReference>
<evidence type="ECO:0000256" key="2">
    <source>
        <dbReference type="ARBA" id="ARBA00023002"/>
    </source>
</evidence>
<feature type="compositionally biased region" description="Basic and acidic residues" evidence="4">
    <location>
        <begin position="219"/>
        <end position="239"/>
    </location>
</feature>
<dbReference type="InterPro" id="IPR011800">
    <property type="entry name" value="PAPS_reductase_CysH"/>
</dbReference>
<keyword evidence="2" id="KW-0560">Oxidoreductase</keyword>
<reference evidence="7" key="2">
    <citation type="submission" date="2015-01" db="EMBL/GenBank/DDBJ databases">
        <title>Evolutionary Origins and Diversification of the Mycorrhizal Mutualists.</title>
        <authorList>
            <consortium name="DOE Joint Genome Institute"/>
            <consortium name="Mycorrhizal Genomics Consortium"/>
            <person name="Kohler A."/>
            <person name="Kuo A."/>
            <person name="Nagy L.G."/>
            <person name="Floudas D."/>
            <person name="Copeland A."/>
            <person name="Barry K.W."/>
            <person name="Cichocki N."/>
            <person name="Veneault-Fourrey C."/>
            <person name="LaButti K."/>
            <person name="Lindquist E.A."/>
            <person name="Lipzen A."/>
            <person name="Lundell T."/>
            <person name="Morin E."/>
            <person name="Murat C."/>
            <person name="Riley R."/>
            <person name="Ohm R."/>
            <person name="Sun H."/>
            <person name="Tunlid A."/>
            <person name="Henrissat B."/>
            <person name="Grigoriev I.V."/>
            <person name="Hibbett D.S."/>
            <person name="Martin F."/>
        </authorList>
    </citation>
    <scope>NUCLEOTIDE SEQUENCE [LARGE SCALE GENOMIC DNA]</scope>
    <source>
        <strain evidence="7">F 1598</strain>
    </source>
</reference>
<dbReference type="OrthoDB" id="7869097at2759"/>
<dbReference type="Pfam" id="PF01507">
    <property type="entry name" value="PAPS_reduct"/>
    <property type="match status" value="1"/>
</dbReference>
<dbReference type="InterPro" id="IPR004511">
    <property type="entry name" value="PAPS/APS_Rdtase"/>
</dbReference>
<dbReference type="GO" id="GO:0004604">
    <property type="term" value="F:phosphoadenylyl-sulfate reductase (thioredoxin) activity"/>
    <property type="evidence" value="ECO:0007669"/>
    <property type="project" value="InterPro"/>
</dbReference>
<dbReference type="SUPFAM" id="SSF52402">
    <property type="entry name" value="Adenine nucleotide alpha hydrolases-like"/>
    <property type="match status" value="1"/>
</dbReference>
<name>A0A0C3AR33_PILCF</name>
<dbReference type="InterPro" id="IPR002500">
    <property type="entry name" value="PAPS_reduct_dom"/>
</dbReference>
<protein>
    <recommendedName>
        <fullName evidence="5">Phosphoadenosine phosphosulphate reductase domain-containing protein</fullName>
    </recommendedName>
</protein>
<dbReference type="NCBIfam" id="TIGR02057">
    <property type="entry name" value="PAPS_reductase"/>
    <property type="match status" value="1"/>
</dbReference>
<reference evidence="6 7" key="1">
    <citation type="submission" date="2014-04" db="EMBL/GenBank/DDBJ databases">
        <authorList>
            <consortium name="DOE Joint Genome Institute"/>
            <person name="Kuo A."/>
            <person name="Tarkka M."/>
            <person name="Buscot F."/>
            <person name="Kohler A."/>
            <person name="Nagy L.G."/>
            <person name="Floudas D."/>
            <person name="Copeland A."/>
            <person name="Barry K.W."/>
            <person name="Cichocki N."/>
            <person name="Veneault-Fourrey C."/>
            <person name="LaButti K."/>
            <person name="Lindquist E.A."/>
            <person name="Lipzen A."/>
            <person name="Lundell T."/>
            <person name="Morin E."/>
            <person name="Murat C."/>
            <person name="Sun H."/>
            <person name="Tunlid A."/>
            <person name="Henrissat B."/>
            <person name="Grigoriev I.V."/>
            <person name="Hibbett D.S."/>
            <person name="Martin F."/>
            <person name="Nordberg H.P."/>
            <person name="Cantor M.N."/>
            <person name="Hua S.X."/>
        </authorList>
    </citation>
    <scope>NUCLEOTIDE SEQUENCE [LARGE SCALE GENOMIC DNA]</scope>
    <source>
        <strain evidence="6 7">F 1598</strain>
    </source>
</reference>
<evidence type="ECO:0000256" key="1">
    <source>
        <dbReference type="ARBA" id="ARBA00009732"/>
    </source>
</evidence>